<dbReference type="InterPro" id="IPR042262">
    <property type="entry name" value="CN_hydtase_beta_C"/>
</dbReference>
<organism evidence="3 4">
    <name type="scientific">Methylobacterium aerolatum</name>
    <dbReference type="NCBI Taxonomy" id="418708"/>
    <lineage>
        <taxon>Bacteria</taxon>
        <taxon>Pseudomonadati</taxon>
        <taxon>Pseudomonadota</taxon>
        <taxon>Alphaproteobacteria</taxon>
        <taxon>Hyphomicrobiales</taxon>
        <taxon>Methylobacteriaceae</taxon>
        <taxon>Methylobacterium</taxon>
    </lineage>
</organism>
<reference evidence="3 4" key="1">
    <citation type="submission" date="2023-07" db="EMBL/GenBank/DDBJ databases">
        <title>Genomic Encyclopedia of Type Strains, Phase IV (KMG-IV): sequencing the most valuable type-strain genomes for metagenomic binning, comparative biology and taxonomic classification.</title>
        <authorList>
            <person name="Goeker M."/>
        </authorList>
    </citation>
    <scope>NUCLEOTIDE SEQUENCE [LARGE SCALE GENOMIC DNA]</scope>
    <source>
        <strain evidence="3 4">DSM 19013</strain>
    </source>
</reference>
<feature type="region of interest" description="Disordered" evidence="1">
    <location>
        <begin position="91"/>
        <end position="113"/>
    </location>
</feature>
<evidence type="ECO:0000313" key="4">
    <source>
        <dbReference type="Proteomes" id="UP001231124"/>
    </source>
</evidence>
<dbReference type="RefSeq" id="WP_238201460.1">
    <property type="nucleotide sequence ID" value="NZ_BPQE01000004.1"/>
</dbReference>
<evidence type="ECO:0000256" key="1">
    <source>
        <dbReference type="SAM" id="MobiDB-lite"/>
    </source>
</evidence>
<proteinExistence type="predicted"/>
<name>A0ABU0HWJ9_9HYPH</name>
<sequence>MSAPQPQGPFAAPWEAQVFALVVSLQEAGLFTWGEWAQALGETIRPEEGEQAADYGRWLSTLERLLAQRGVADAGSVEARTAAWLRAAHATPHGQPIRLENDPGHHAHPSLRA</sequence>
<dbReference type="SUPFAM" id="SSF50090">
    <property type="entry name" value="Electron transport accessory proteins"/>
    <property type="match status" value="1"/>
</dbReference>
<accession>A0ABU0HWJ9</accession>
<dbReference type="Pfam" id="PF21006">
    <property type="entry name" value="NHase_beta_N"/>
    <property type="match status" value="1"/>
</dbReference>
<evidence type="ECO:0000259" key="2">
    <source>
        <dbReference type="Pfam" id="PF21006"/>
    </source>
</evidence>
<dbReference type="InterPro" id="IPR049054">
    <property type="entry name" value="CN_hydtase_beta-like_N"/>
</dbReference>
<gene>
    <name evidence="3" type="ORF">QO012_001162</name>
</gene>
<dbReference type="InterPro" id="IPR008990">
    <property type="entry name" value="Elect_transpt_acc-like_dom_sf"/>
</dbReference>
<dbReference type="EMBL" id="JAUSVP010000003">
    <property type="protein sequence ID" value="MDQ0446671.1"/>
    <property type="molecule type" value="Genomic_DNA"/>
</dbReference>
<protein>
    <submittedName>
        <fullName evidence="3">Nitrile hydratase accessory protein</fullName>
    </submittedName>
</protein>
<dbReference type="InterPro" id="IPR023808">
    <property type="entry name" value="Nitrile_Hydratase_acc_put"/>
</dbReference>
<dbReference type="NCBIfam" id="TIGR03889">
    <property type="entry name" value="nitrile_acc"/>
    <property type="match status" value="1"/>
</dbReference>
<comment type="caution">
    <text evidence="3">The sequence shown here is derived from an EMBL/GenBank/DDBJ whole genome shotgun (WGS) entry which is preliminary data.</text>
</comment>
<dbReference type="Proteomes" id="UP001231124">
    <property type="component" value="Unassembled WGS sequence"/>
</dbReference>
<evidence type="ECO:0000313" key="3">
    <source>
        <dbReference type="EMBL" id="MDQ0446671.1"/>
    </source>
</evidence>
<dbReference type="Gene3D" id="1.10.472.20">
    <property type="entry name" value="Nitrile hydratase, beta subunit"/>
    <property type="match status" value="1"/>
</dbReference>
<keyword evidence="4" id="KW-1185">Reference proteome</keyword>
<feature type="domain" description="Nitrile hydratase beta subunit-like N-terminal" evidence="2">
    <location>
        <begin position="7"/>
        <end position="87"/>
    </location>
</feature>